<dbReference type="InterPro" id="IPR029045">
    <property type="entry name" value="ClpP/crotonase-like_dom_sf"/>
</dbReference>
<dbReference type="Proteomes" id="UP000030752">
    <property type="component" value="Unassembled WGS sequence"/>
</dbReference>
<feature type="chain" id="PRO_5004823853" evidence="1">
    <location>
        <begin position="18"/>
        <end position="772"/>
    </location>
</feature>
<evidence type="ECO:0000259" key="3">
    <source>
        <dbReference type="Pfam" id="PF23658"/>
    </source>
</evidence>
<dbReference type="InterPro" id="IPR056186">
    <property type="entry name" value="PDZ_CPAF-rel"/>
</dbReference>
<gene>
    <name evidence="4" type="ORF">HMPREF1541_07495</name>
</gene>
<dbReference type="OrthoDB" id="27214at2759"/>
<sequence>MIWTAIAALLLSCFVSAAPQDFANKPDPTLTYSPPFDACATVGSMVREAEAASPTVLTDYVYIPAQNAIDCLLTVPCNHTAAIEWLESLKPYLGWQSTTAYLKNPPSGYWFPEYDIFARLQGMIDNIQQYKNEYHFELELFKTFGYANDGHLRYFPKLVTGLFGFGRPLSLVSISADGKSKPRPYVYDDIVLWTNDSSRSISPVVQIDGVDAEAKLLALADWSICADFDAGYNSLFANLAQASLGYMGNGGGIFAGGGRGQVPYPGARTNLTFENGTVVSWENFARVYQSFRNIKTGQDVYDRFLNVSSTIPLPGGGIGQADTDDRPGHIGPPLPNPQDPIVGPPGYPTPVRFVAGGYMGGYYLDGQGYEDAAVLSLPGFGTQLLQTAMQATVTEFIKQAKVYGKMRLIIDLSANGGGQIPLAYSIFKTLFPDIDPYGASRFRATEDFDLLGQAVSQVVGDDYPWDPNYPPGPSLLLNNYRATPFITQADMTANGHTFLTWADKFGPHEFHGDNFTTLMRWNFSDPGTNEESGFIPNGYGNRTNVTTERPFFAGDIIILTDGWCASTCSIFVELMTSQAKVKTVAVGGISGRPADAVGPMQAVGGVRGANVYQFSTLAQFAQGAPLLSEGNATQQAILNSTLAQRYSQLPMLKAADGDGRVNVRDQIRIGDETQTPLQFVYQKADCRIFYELAHTVSMMAMWKTVYDVTWNGASCREGSAYSAPQHNITRRGRGKRDPMRAVVVEDIEKLRHVWKIGTDVTKIEPMSGFQVP</sequence>
<dbReference type="PANTHER" id="PTHR37049">
    <property type="entry name" value="PEPTIDASE S41 FAMILY PROTEIN"/>
    <property type="match status" value="1"/>
</dbReference>
<dbReference type="EMBL" id="KB822723">
    <property type="protein sequence ID" value="ETN37872.1"/>
    <property type="molecule type" value="Genomic_DNA"/>
</dbReference>
<dbReference type="SUPFAM" id="SSF52096">
    <property type="entry name" value="ClpP/crotonase"/>
    <property type="match status" value="1"/>
</dbReference>
<dbReference type="VEuPathDB" id="FungiDB:HMPREF1541_07495"/>
<dbReference type="STRING" id="1220924.W2RN58"/>
<protein>
    <submittedName>
        <fullName evidence="4">Uncharacterized protein</fullName>
    </submittedName>
</protein>
<dbReference type="PANTHER" id="PTHR37049:SF4">
    <property type="entry name" value="RHODANESE DOMAIN-CONTAINING PROTEIN"/>
    <property type="match status" value="1"/>
</dbReference>
<dbReference type="GeneID" id="19974834"/>
<dbReference type="GO" id="GO:0008236">
    <property type="term" value="F:serine-type peptidase activity"/>
    <property type="evidence" value="ECO:0007669"/>
    <property type="project" value="InterPro"/>
</dbReference>
<dbReference type="RefSeq" id="XP_008720041.1">
    <property type="nucleotide sequence ID" value="XM_008721819.1"/>
</dbReference>
<dbReference type="AlphaFoldDB" id="W2RN58"/>
<accession>W2RN58</accession>
<dbReference type="Gene3D" id="3.90.226.10">
    <property type="entry name" value="2-enoyl-CoA Hydratase, Chain A, domain 1"/>
    <property type="match status" value="1"/>
</dbReference>
<dbReference type="GO" id="GO:0006508">
    <property type="term" value="P:proteolysis"/>
    <property type="evidence" value="ECO:0007669"/>
    <property type="project" value="InterPro"/>
</dbReference>
<evidence type="ECO:0000259" key="2">
    <source>
        <dbReference type="Pfam" id="PF03572"/>
    </source>
</evidence>
<dbReference type="Pfam" id="PF03572">
    <property type="entry name" value="Peptidase_S41"/>
    <property type="match status" value="1"/>
</dbReference>
<proteinExistence type="predicted"/>
<keyword evidence="1" id="KW-0732">Signal</keyword>
<dbReference type="Pfam" id="PF23658">
    <property type="entry name" value="PDZ_CPAF_rel"/>
    <property type="match status" value="1"/>
</dbReference>
<feature type="signal peptide" evidence="1">
    <location>
        <begin position="1"/>
        <end position="17"/>
    </location>
</feature>
<evidence type="ECO:0000256" key="1">
    <source>
        <dbReference type="SAM" id="SignalP"/>
    </source>
</evidence>
<name>W2RN58_CYPE1</name>
<dbReference type="InterPro" id="IPR052766">
    <property type="entry name" value="S41A_metabolite_peptidase"/>
</dbReference>
<feature type="domain" description="CPAF-like PDZ" evidence="3">
    <location>
        <begin position="165"/>
        <end position="291"/>
    </location>
</feature>
<evidence type="ECO:0000313" key="5">
    <source>
        <dbReference type="Proteomes" id="UP000030752"/>
    </source>
</evidence>
<evidence type="ECO:0000313" key="4">
    <source>
        <dbReference type="EMBL" id="ETN37872.1"/>
    </source>
</evidence>
<reference evidence="4 5" key="1">
    <citation type="submission" date="2013-03" db="EMBL/GenBank/DDBJ databases">
        <title>The Genome Sequence of Phialophora europaea CBS 101466.</title>
        <authorList>
            <consortium name="The Broad Institute Genomics Platform"/>
            <person name="Cuomo C."/>
            <person name="de Hoog S."/>
            <person name="Gorbushina A."/>
            <person name="Walker B."/>
            <person name="Young S.K."/>
            <person name="Zeng Q."/>
            <person name="Gargeya S."/>
            <person name="Fitzgerald M."/>
            <person name="Haas B."/>
            <person name="Abouelleil A."/>
            <person name="Allen A.W."/>
            <person name="Alvarado L."/>
            <person name="Arachchi H.M."/>
            <person name="Berlin A.M."/>
            <person name="Chapman S.B."/>
            <person name="Gainer-Dewar J."/>
            <person name="Goldberg J."/>
            <person name="Griggs A."/>
            <person name="Gujja S."/>
            <person name="Hansen M."/>
            <person name="Howarth C."/>
            <person name="Imamovic A."/>
            <person name="Ireland A."/>
            <person name="Larimer J."/>
            <person name="McCowan C."/>
            <person name="Murphy C."/>
            <person name="Pearson M."/>
            <person name="Poon T.W."/>
            <person name="Priest M."/>
            <person name="Roberts A."/>
            <person name="Saif S."/>
            <person name="Shea T."/>
            <person name="Sisk P."/>
            <person name="Sykes S."/>
            <person name="Wortman J."/>
            <person name="Nusbaum C."/>
            <person name="Birren B."/>
        </authorList>
    </citation>
    <scope>NUCLEOTIDE SEQUENCE [LARGE SCALE GENOMIC DNA]</scope>
    <source>
        <strain evidence="4 5">CBS 101466</strain>
    </source>
</reference>
<dbReference type="InParanoid" id="W2RN58"/>
<keyword evidence="5" id="KW-1185">Reference proteome</keyword>
<dbReference type="InterPro" id="IPR005151">
    <property type="entry name" value="Tail-specific_protease"/>
</dbReference>
<dbReference type="eggNOG" id="ENOG502S18W">
    <property type="taxonomic scope" value="Eukaryota"/>
</dbReference>
<dbReference type="HOGENOM" id="CLU_014251_1_1_1"/>
<organism evidence="4 5">
    <name type="scientific">Cyphellophora europaea (strain CBS 101466)</name>
    <name type="common">Phialophora europaea</name>
    <dbReference type="NCBI Taxonomy" id="1220924"/>
    <lineage>
        <taxon>Eukaryota</taxon>
        <taxon>Fungi</taxon>
        <taxon>Dikarya</taxon>
        <taxon>Ascomycota</taxon>
        <taxon>Pezizomycotina</taxon>
        <taxon>Eurotiomycetes</taxon>
        <taxon>Chaetothyriomycetidae</taxon>
        <taxon>Chaetothyriales</taxon>
        <taxon>Cyphellophoraceae</taxon>
        <taxon>Cyphellophora</taxon>
    </lineage>
</organism>
<feature type="domain" description="Tail specific protease" evidence="2">
    <location>
        <begin position="373"/>
        <end position="582"/>
    </location>
</feature>